<protein>
    <submittedName>
        <fullName evidence="2">Negative regulator of genetic competence (MecA)</fullName>
    </submittedName>
</protein>
<dbReference type="EMBL" id="GG698802">
    <property type="protein sequence ID" value="EEU30597.1"/>
    <property type="molecule type" value="Genomic_DNA"/>
</dbReference>
<sequence>MFWVGGVILEKRQLDENTIQVIINQDDLEERGISMLDLIGNQKQIEDFFYSILEEVDTEHQFQKNDSVTFQALPIKDGLELIISKNVNRGSNSEMNQVSKLIADQLRGHDHQSYSSNPQSDNNTVHSDAVLSNTFVVRFADFENFIELANVLTDDNLNADLFHYQKKFYLVLQDLNNVGMSKDTILNYRALASEYGQIVDITPSLLQEHGKLIMRQSALETARYYFK</sequence>
<dbReference type="Pfam" id="PF05389">
    <property type="entry name" value="MecA"/>
    <property type="match status" value="1"/>
</dbReference>
<dbReference type="PIRSF" id="PIRSF029008">
    <property type="entry name" value="MecA"/>
    <property type="match status" value="1"/>
</dbReference>
<dbReference type="InterPro" id="IPR008681">
    <property type="entry name" value="Neg-reg_MecA"/>
</dbReference>
<organism evidence="2 3">
    <name type="scientific">Limosilactobacillus coleohominis 101-4-CHN</name>
    <dbReference type="NCBI Taxonomy" id="575594"/>
    <lineage>
        <taxon>Bacteria</taxon>
        <taxon>Bacillati</taxon>
        <taxon>Bacillota</taxon>
        <taxon>Bacilli</taxon>
        <taxon>Lactobacillales</taxon>
        <taxon>Lactobacillaceae</taxon>
        <taxon>Limosilactobacillus</taxon>
    </lineage>
</organism>
<dbReference type="PANTHER" id="PTHR39161">
    <property type="entry name" value="ADAPTER PROTEIN MECA"/>
    <property type="match status" value="1"/>
</dbReference>
<dbReference type="STRING" id="575594.HMPREF0501_00002"/>
<dbReference type="InterPro" id="IPR038471">
    <property type="entry name" value="MecA_C_sf"/>
</dbReference>
<dbReference type="Gene3D" id="3.30.70.1950">
    <property type="match status" value="1"/>
</dbReference>
<evidence type="ECO:0000313" key="3">
    <source>
        <dbReference type="Proteomes" id="UP000003987"/>
    </source>
</evidence>
<gene>
    <name evidence="2" type="ORF">HMPREF0501_00002</name>
</gene>
<proteinExistence type="inferred from homology"/>
<comment type="similarity">
    <text evidence="1">Belongs to the MecA family.</text>
</comment>
<reference evidence="2 3" key="1">
    <citation type="submission" date="2009-06" db="EMBL/GenBank/DDBJ databases">
        <title>The Genome Sequence of Lactobacillus coleohominis strain 101-4-CHN.</title>
        <authorList>
            <consortium name="The Broad Institute Genome Sequencing Platform"/>
            <person name="Ward D."/>
            <person name="Young S.K."/>
            <person name="Zeng Q."/>
            <person name="Koehrsen M."/>
            <person name="Alvarado L."/>
            <person name="Berlin A."/>
            <person name="Borenstein D."/>
            <person name="Chen Z."/>
            <person name="Engels R."/>
            <person name="Freedman E."/>
            <person name="Gellesch M."/>
            <person name="Goldberg J."/>
            <person name="Griggs A."/>
            <person name="Gujja S."/>
            <person name="Heiman D."/>
            <person name="Hepburn T."/>
            <person name="Howarth C."/>
            <person name="Jen D."/>
            <person name="Larson L."/>
            <person name="Lewis B."/>
            <person name="Mehta T."/>
            <person name="Park D."/>
            <person name="Pearson M."/>
            <person name="Roberts A."/>
            <person name="Saif S."/>
            <person name="Shea T."/>
            <person name="Shenoy N."/>
            <person name="Sisk P."/>
            <person name="Stolte C."/>
            <person name="Sykes S."/>
            <person name="Walk T."/>
            <person name="White J."/>
            <person name="Yandava C."/>
            <person name="Liu Y."/>
            <person name="Xu Q."/>
            <person name="Lander E."/>
            <person name="Nusbaum C."/>
            <person name="Galagan J."/>
            <person name="Birren B."/>
        </authorList>
    </citation>
    <scope>NUCLEOTIDE SEQUENCE [LARGE SCALE GENOMIC DNA]</scope>
    <source>
        <strain evidence="2 3">101-4-CHN</strain>
    </source>
</reference>
<dbReference type="AlphaFoldDB" id="C7XTB7"/>
<keyword evidence="3" id="KW-1185">Reference proteome</keyword>
<evidence type="ECO:0000313" key="2">
    <source>
        <dbReference type="EMBL" id="EEU30597.1"/>
    </source>
</evidence>
<dbReference type="PANTHER" id="PTHR39161:SF1">
    <property type="entry name" value="ADAPTER PROTEIN MECA 1"/>
    <property type="match status" value="1"/>
</dbReference>
<dbReference type="OrthoDB" id="2360201at2"/>
<dbReference type="HOGENOM" id="CLU_071496_2_0_9"/>
<name>C7XTB7_9LACO</name>
<evidence type="ECO:0000256" key="1">
    <source>
        <dbReference type="ARBA" id="ARBA00005397"/>
    </source>
</evidence>
<accession>C7XTB7</accession>
<dbReference type="Proteomes" id="UP000003987">
    <property type="component" value="Unassembled WGS sequence"/>
</dbReference>
<dbReference type="eggNOG" id="COG4862">
    <property type="taxonomic scope" value="Bacteria"/>
</dbReference>